<sequence length="154" mass="16953">MRIQNSAKRLHEVKGCLERQDSHCARMHLETLAVDSQILRIVNIPVPSERVGQIAFPLSFHSAIPPGLLMQAPSLQFMASPERVMQAGPAPQNQHPHNVSIQSTGRANIDLRLQNKSADNFAGIGAQSGASKMKMGDPRDAVEARRVEANPWLY</sequence>
<evidence type="ECO:0000313" key="2">
    <source>
        <dbReference type="EMBL" id="TNV76779.1"/>
    </source>
</evidence>
<accession>A0A8J8NLZ8</accession>
<feature type="region of interest" description="Disordered" evidence="1">
    <location>
        <begin position="122"/>
        <end position="141"/>
    </location>
</feature>
<dbReference type="Proteomes" id="UP000785679">
    <property type="component" value="Unassembled WGS sequence"/>
</dbReference>
<dbReference type="AlphaFoldDB" id="A0A8J8NLZ8"/>
<reference evidence="2" key="1">
    <citation type="submission" date="2019-06" db="EMBL/GenBank/DDBJ databases">
        <authorList>
            <person name="Zheng W."/>
        </authorList>
    </citation>
    <scope>NUCLEOTIDE SEQUENCE</scope>
    <source>
        <strain evidence="2">QDHG01</strain>
    </source>
</reference>
<evidence type="ECO:0000256" key="1">
    <source>
        <dbReference type="SAM" id="MobiDB-lite"/>
    </source>
</evidence>
<organism evidence="2 3">
    <name type="scientific">Halteria grandinella</name>
    <dbReference type="NCBI Taxonomy" id="5974"/>
    <lineage>
        <taxon>Eukaryota</taxon>
        <taxon>Sar</taxon>
        <taxon>Alveolata</taxon>
        <taxon>Ciliophora</taxon>
        <taxon>Intramacronucleata</taxon>
        <taxon>Spirotrichea</taxon>
        <taxon>Stichotrichia</taxon>
        <taxon>Sporadotrichida</taxon>
        <taxon>Halteriidae</taxon>
        <taxon>Halteria</taxon>
    </lineage>
</organism>
<name>A0A8J8NLZ8_HALGN</name>
<proteinExistence type="predicted"/>
<protein>
    <submittedName>
        <fullName evidence="2">Uncharacterized protein</fullName>
    </submittedName>
</protein>
<evidence type="ECO:0000313" key="3">
    <source>
        <dbReference type="Proteomes" id="UP000785679"/>
    </source>
</evidence>
<comment type="caution">
    <text evidence="2">The sequence shown here is derived from an EMBL/GenBank/DDBJ whole genome shotgun (WGS) entry which is preliminary data.</text>
</comment>
<keyword evidence="3" id="KW-1185">Reference proteome</keyword>
<dbReference type="EMBL" id="RRYP01012975">
    <property type="protein sequence ID" value="TNV76779.1"/>
    <property type="molecule type" value="Genomic_DNA"/>
</dbReference>
<gene>
    <name evidence="2" type="ORF">FGO68_gene9207</name>
</gene>